<dbReference type="Pfam" id="PF02739">
    <property type="entry name" value="5_3_exonuc_N"/>
    <property type="match status" value="1"/>
</dbReference>
<dbReference type="InterPro" id="IPR019760">
    <property type="entry name" value="DNA-dir_DNA_pol_A_CS"/>
</dbReference>
<dbReference type="Gene3D" id="1.10.150.20">
    <property type="entry name" value="5' to 3' exonuclease, C-terminal subdomain"/>
    <property type="match status" value="2"/>
</dbReference>
<keyword evidence="11 16" id="KW-0239">DNA-directed DNA polymerase</keyword>
<gene>
    <name evidence="16" type="primary">polA</name>
    <name evidence="22" type="ORF">BHV66_05410</name>
</gene>
<dbReference type="InterPro" id="IPR036279">
    <property type="entry name" value="5-3_exonuclease_C_sf"/>
</dbReference>
<evidence type="ECO:0000256" key="16">
    <source>
        <dbReference type="RuleBase" id="RU004460"/>
    </source>
</evidence>
<dbReference type="Pfam" id="PF00476">
    <property type="entry name" value="DNA_pol_A"/>
    <property type="match status" value="1"/>
</dbReference>
<comment type="similarity">
    <text evidence="1 16">Belongs to the DNA polymerase type-A family.</text>
</comment>
<dbReference type="Gene3D" id="1.20.1060.10">
    <property type="entry name" value="Taq DNA Polymerase, Chain T, domain 4"/>
    <property type="match status" value="1"/>
</dbReference>
<evidence type="ECO:0000256" key="17">
    <source>
        <dbReference type="SAM" id="Coils"/>
    </source>
</evidence>
<dbReference type="NCBIfam" id="TIGR00593">
    <property type="entry name" value="pola"/>
    <property type="match status" value="1"/>
</dbReference>
<dbReference type="SUPFAM" id="SSF88723">
    <property type="entry name" value="PIN domain-like"/>
    <property type="match status" value="1"/>
</dbReference>
<comment type="function">
    <text evidence="16">In addition to polymerase activity, this DNA polymerase exhibits 3'-5' and 5'-3' exonuclease activity.</text>
</comment>
<evidence type="ECO:0000256" key="13">
    <source>
        <dbReference type="ARBA" id="ARBA00023204"/>
    </source>
</evidence>
<dbReference type="PANTHER" id="PTHR10133:SF27">
    <property type="entry name" value="DNA POLYMERASE NU"/>
    <property type="match status" value="1"/>
</dbReference>
<keyword evidence="7" id="KW-0540">Nuclease</keyword>
<dbReference type="SUPFAM" id="SSF47807">
    <property type="entry name" value="5' to 3' exonuclease, C-terminal subdomain"/>
    <property type="match status" value="1"/>
</dbReference>
<dbReference type="SMART" id="SM00279">
    <property type="entry name" value="HhH2"/>
    <property type="match status" value="1"/>
</dbReference>
<dbReference type="CDD" id="cd08637">
    <property type="entry name" value="DNA_pol_A_pol_I_C"/>
    <property type="match status" value="1"/>
</dbReference>
<dbReference type="NCBIfam" id="NF004397">
    <property type="entry name" value="PRK05755.1"/>
    <property type="match status" value="1"/>
</dbReference>
<dbReference type="PROSITE" id="PS00447">
    <property type="entry name" value="DNA_POLYMERASE_A"/>
    <property type="match status" value="1"/>
</dbReference>
<evidence type="ECO:0000256" key="2">
    <source>
        <dbReference type="ARBA" id="ARBA00012417"/>
    </source>
</evidence>
<evidence type="ECO:0000256" key="9">
    <source>
        <dbReference type="ARBA" id="ARBA00022801"/>
    </source>
</evidence>
<dbReference type="InterPro" id="IPR043502">
    <property type="entry name" value="DNA/RNA_pol_sf"/>
</dbReference>
<evidence type="ECO:0000256" key="11">
    <source>
        <dbReference type="ARBA" id="ARBA00022932"/>
    </source>
</evidence>
<dbReference type="InterPro" id="IPR002562">
    <property type="entry name" value="3'-5'_exonuclease_dom"/>
</dbReference>
<dbReference type="FunFam" id="1.10.150.20:FF:000003">
    <property type="entry name" value="DNA polymerase I"/>
    <property type="match status" value="1"/>
</dbReference>
<dbReference type="Proteomes" id="UP000187417">
    <property type="component" value="Unassembled WGS sequence"/>
</dbReference>
<evidence type="ECO:0000256" key="4">
    <source>
        <dbReference type="ARBA" id="ARBA00022679"/>
    </source>
</evidence>
<dbReference type="InterPro" id="IPR020046">
    <property type="entry name" value="5-3_exonucl_a-hlix_arch_N"/>
</dbReference>
<protein>
    <recommendedName>
        <fullName evidence="3 15">DNA polymerase I</fullName>
        <ecNumber evidence="2 15">2.7.7.7</ecNumber>
    </recommendedName>
</protein>
<evidence type="ECO:0000256" key="6">
    <source>
        <dbReference type="ARBA" id="ARBA00022705"/>
    </source>
</evidence>
<dbReference type="CDD" id="cd06139">
    <property type="entry name" value="DNA_polA_I_Ecoli_like_exo"/>
    <property type="match status" value="1"/>
</dbReference>
<dbReference type="InterPro" id="IPR012337">
    <property type="entry name" value="RNaseH-like_sf"/>
</dbReference>
<evidence type="ECO:0000259" key="20">
    <source>
        <dbReference type="SMART" id="SM00475"/>
    </source>
</evidence>
<dbReference type="GO" id="GO:0006302">
    <property type="term" value="P:double-strand break repair"/>
    <property type="evidence" value="ECO:0007669"/>
    <property type="project" value="TreeGrafter"/>
</dbReference>
<keyword evidence="6 16" id="KW-0235">DNA replication</keyword>
<keyword evidence="8 16" id="KW-0227">DNA damage</keyword>
<evidence type="ECO:0000256" key="8">
    <source>
        <dbReference type="ARBA" id="ARBA00022763"/>
    </source>
</evidence>
<dbReference type="GO" id="GO:0003677">
    <property type="term" value="F:DNA binding"/>
    <property type="evidence" value="ECO:0007669"/>
    <property type="project" value="UniProtKB-UniRule"/>
</dbReference>
<dbReference type="InterPro" id="IPR018320">
    <property type="entry name" value="DNA_polymerase_1"/>
</dbReference>
<feature type="domain" description="5'-3' exonuclease" evidence="20">
    <location>
        <begin position="2"/>
        <end position="262"/>
    </location>
</feature>
<dbReference type="Gene3D" id="3.40.50.1010">
    <property type="entry name" value="5'-nuclease"/>
    <property type="match status" value="1"/>
</dbReference>
<dbReference type="InterPro" id="IPR001098">
    <property type="entry name" value="DNA-dir_DNA_pol_A_palm_dom"/>
</dbReference>
<dbReference type="Gene3D" id="3.30.420.10">
    <property type="entry name" value="Ribonuclease H-like superfamily/Ribonuclease H"/>
    <property type="match status" value="1"/>
</dbReference>
<accession>A0A1Q6F7D6</accession>
<evidence type="ECO:0000256" key="15">
    <source>
        <dbReference type="NCBIfam" id="TIGR00593"/>
    </source>
</evidence>
<dbReference type="InterPro" id="IPR002421">
    <property type="entry name" value="5-3_exonuclease"/>
</dbReference>
<proteinExistence type="inferred from homology"/>
<dbReference type="InterPro" id="IPR036397">
    <property type="entry name" value="RNaseH_sf"/>
</dbReference>
<dbReference type="SMART" id="SM00475">
    <property type="entry name" value="53EXOc"/>
    <property type="match status" value="1"/>
</dbReference>
<dbReference type="STRING" id="28117.BHV66_05410"/>
<dbReference type="EC" id="2.7.7.7" evidence="2 15"/>
<keyword evidence="9 16" id="KW-0378">Hydrolase</keyword>
<dbReference type="InterPro" id="IPR008918">
    <property type="entry name" value="HhH2"/>
</dbReference>
<keyword evidence="12 16" id="KW-0238">DNA-binding</keyword>
<name>A0A1Q6F7D6_9BACT</name>
<dbReference type="GO" id="GO:0003887">
    <property type="term" value="F:DNA-directed DNA polymerase activity"/>
    <property type="evidence" value="ECO:0007669"/>
    <property type="project" value="UniProtKB-UniRule"/>
</dbReference>
<dbReference type="SUPFAM" id="SSF53098">
    <property type="entry name" value="Ribonuclease H-like"/>
    <property type="match status" value="1"/>
</dbReference>
<dbReference type="Pfam" id="PF01612">
    <property type="entry name" value="DNA_pol_A_exo1"/>
    <property type="match status" value="1"/>
</dbReference>
<comment type="caution">
    <text evidence="22">The sequence shown here is derived from an EMBL/GenBank/DDBJ whole genome shotgun (WGS) entry which is preliminary data.</text>
</comment>
<dbReference type="InterPro" id="IPR029060">
    <property type="entry name" value="PIN-like_dom_sf"/>
</dbReference>
<dbReference type="FunFam" id="1.10.150.20:FF:000002">
    <property type="entry name" value="DNA polymerase I"/>
    <property type="match status" value="1"/>
</dbReference>
<dbReference type="EMBL" id="MNQH01000026">
    <property type="protein sequence ID" value="OKY94602.1"/>
    <property type="molecule type" value="Genomic_DNA"/>
</dbReference>
<evidence type="ECO:0000256" key="14">
    <source>
        <dbReference type="ARBA" id="ARBA00049244"/>
    </source>
</evidence>
<feature type="domain" description="3'-5' exonuclease" evidence="19">
    <location>
        <begin position="368"/>
        <end position="546"/>
    </location>
</feature>
<evidence type="ECO:0000259" key="21">
    <source>
        <dbReference type="SMART" id="SM00482"/>
    </source>
</evidence>
<reference evidence="22 23" key="1">
    <citation type="journal article" date="2016" name="Nat. Biotechnol.">
        <title>Measurement of bacterial replication rates in microbial communities.</title>
        <authorList>
            <person name="Brown C.T."/>
            <person name="Olm M.R."/>
            <person name="Thomas B.C."/>
            <person name="Banfield J.F."/>
        </authorList>
    </citation>
    <scope>NUCLEOTIDE SEQUENCE [LARGE SCALE GENOMIC DNA]</scope>
    <source>
        <strain evidence="22">CAG:67_53_122</strain>
    </source>
</reference>
<evidence type="ECO:0000259" key="19">
    <source>
        <dbReference type="SMART" id="SM00474"/>
    </source>
</evidence>
<keyword evidence="17" id="KW-0175">Coiled coil</keyword>
<dbReference type="SMART" id="SM00482">
    <property type="entry name" value="POLAc"/>
    <property type="match status" value="1"/>
</dbReference>
<sequence length="959" mass="107202">MKKLFLVDAYALIFKYYYAFMGRPMRNRAGMNTSVVFGFTKFLRDIQKREHPDLLGVAFDPKGGSFRREIFPEYKANRAETPEDILLSVPYVKRIVEAMCIPVLEVPGYEADDVIGTLAYKGVEAGYDVFMVTPDKDYGQLVCDNCKIYKQKGNDGIEIVGREAIREKYGIENPQLVRDILALWGDASDNIPGVPGIGEKTACKLVQEWGTVENILQNADRIKGRQGEKIAEWGDKLLLAKRLTTICLDVPIDFREEDLTVCAPRIDELKALFAELDFRIFLNDLTNLAPAEPLPEGPRQAAQTQLAEVARAKSAAAKKAALAGQGDLFAPAADSGESPASDRGSAPSDEQTAESEEFATAQTTPHAYTIVRNAQELEAVLREVAACPEFCFDTETTGFDIFNDRIVGLSLAVRPYEAWYIPFNESNTAEYAALIRPLFADEKIAKIGQNIKFDLMVLARLGVEIRGRLYDTMILHYLLDPESRHNMDALAMRYLNYRPISITSLIGKGARQLTMDMISLERVAEYAAEDADVTLRLKQVLWPQVEQLGLGGLYLEVEEPMIAVLAEIETAGVRIDSEALAEYAVELNKTLNDLESEIRRLADEPSLNVNSARQLGEVLFGKLRIAEKPKMTRTKQFSTEEEYLQTFAHKYEIVDKILEYRGVKKLLSTYVEALPLLVNPATGKIHTSFNQAVTATGRLSSTNPNLQNIPVRDELGRRIRKAFIPSDDEHLLLSADYSQVELRLMAHLSGDESLIAAFEHGEDVHAATAARLFGKEVAEVDSDERRKAKTANFGIIYGISAFGLSQRLDIPRKEAKEIIEGYFASYPKVKEYMDRVVEEAKRDGYVSTIFGRRRYLNDIASRNAVARGLAERNAVNAPIQGSAADIMKIAMIRVSRRFREEGIRSKVILQVHDELVVDMLRSEQERVIAIVTEAMESAAALRVRLVVDCGVGDNWLEAH</sequence>
<dbReference type="GO" id="GO:0006261">
    <property type="term" value="P:DNA-templated DNA replication"/>
    <property type="evidence" value="ECO:0007669"/>
    <property type="project" value="UniProtKB-UniRule"/>
</dbReference>
<keyword evidence="10 16" id="KW-0269">Exonuclease</keyword>
<dbReference type="SUPFAM" id="SSF56672">
    <property type="entry name" value="DNA/RNA polymerases"/>
    <property type="match status" value="1"/>
</dbReference>
<dbReference type="SMART" id="SM00474">
    <property type="entry name" value="35EXOc"/>
    <property type="match status" value="1"/>
</dbReference>
<feature type="region of interest" description="Disordered" evidence="18">
    <location>
        <begin position="330"/>
        <end position="360"/>
    </location>
</feature>
<dbReference type="CDD" id="cd09898">
    <property type="entry name" value="H3TH_53EXO"/>
    <property type="match status" value="1"/>
</dbReference>
<evidence type="ECO:0000256" key="3">
    <source>
        <dbReference type="ARBA" id="ARBA00020311"/>
    </source>
</evidence>
<feature type="coiled-coil region" evidence="17">
    <location>
        <begin position="577"/>
        <end position="604"/>
    </location>
</feature>
<dbReference type="CDD" id="cd09859">
    <property type="entry name" value="PIN_53EXO"/>
    <property type="match status" value="1"/>
</dbReference>
<evidence type="ECO:0000256" key="18">
    <source>
        <dbReference type="SAM" id="MobiDB-lite"/>
    </source>
</evidence>
<dbReference type="FunFam" id="1.20.1060.10:FF:000001">
    <property type="entry name" value="DNA polymerase I"/>
    <property type="match status" value="1"/>
</dbReference>
<dbReference type="GO" id="GO:0008409">
    <property type="term" value="F:5'-3' exonuclease activity"/>
    <property type="evidence" value="ECO:0007669"/>
    <property type="project" value="UniProtKB-UniRule"/>
</dbReference>
<evidence type="ECO:0000256" key="1">
    <source>
        <dbReference type="ARBA" id="ARBA00007705"/>
    </source>
</evidence>
<evidence type="ECO:0000256" key="12">
    <source>
        <dbReference type="ARBA" id="ARBA00023125"/>
    </source>
</evidence>
<evidence type="ECO:0000313" key="23">
    <source>
        <dbReference type="Proteomes" id="UP000187417"/>
    </source>
</evidence>
<dbReference type="InterPro" id="IPR002298">
    <property type="entry name" value="DNA_polymerase_A"/>
</dbReference>
<dbReference type="AlphaFoldDB" id="A0A1Q6F7D6"/>
<evidence type="ECO:0000256" key="5">
    <source>
        <dbReference type="ARBA" id="ARBA00022695"/>
    </source>
</evidence>
<keyword evidence="4 16" id="KW-0808">Transferase</keyword>
<dbReference type="RefSeq" id="WP_022460722.1">
    <property type="nucleotide sequence ID" value="NZ_CAKVYA010000003.1"/>
</dbReference>
<dbReference type="InterPro" id="IPR020045">
    <property type="entry name" value="DNA_polI_H3TH"/>
</dbReference>
<dbReference type="PRINTS" id="PR00868">
    <property type="entry name" value="DNAPOLI"/>
</dbReference>
<keyword evidence="5 16" id="KW-0548">Nucleotidyltransferase</keyword>
<evidence type="ECO:0000313" key="22">
    <source>
        <dbReference type="EMBL" id="OKY94602.1"/>
    </source>
</evidence>
<dbReference type="Gene3D" id="3.30.70.370">
    <property type="match status" value="1"/>
</dbReference>
<keyword evidence="13 16" id="KW-0234">DNA repair</keyword>
<dbReference type="PANTHER" id="PTHR10133">
    <property type="entry name" value="DNA POLYMERASE I"/>
    <property type="match status" value="1"/>
</dbReference>
<comment type="catalytic activity">
    <reaction evidence="14 16">
        <text>DNA(n) + a 2'-deoxyribonucleoside 5'-triphosphate = DNA(n+1) + diphosphate</text>
        <dbReference type="Rhea" id="RHEA:22508"/>
        <dbReference type="Rhea" id="RHEA-COMP:17339"/>
        <dbReference type="Rhea" id="RHEA-COMP:17340"/>
        <dbReference type="ChEBI" id="CHEBI:33019"/>
        <dbReference type="ChEBI" id="CHEBI:61560"/>
        <dbReference type="ChEBI" id="CHEBI:173112"/>
        <dbReference type="EC" id="2.7.7.7"/>
    </reaction>
</comment>
<organism evidence="22 23">
    <name type="scientific">Alistipes putredinis</name>
    <dbReference type="NCBI Taxonomy" id="28117"/>
    <lineage>
        <taxon>Bacteria</taxon>
        <taxon>Pseudomonadati</taxon>
        <taxon>Bacteroidota</taxon>
        <taxon>Bacteroidia</taxon>
        <taxon>Bacteroidales</taxon>
        <taxon>Rikenellaceae</taxon>
        <taxon>Alistipes</taxon>
    </lineage>
</organism>
<evidence type="ECO:0000256" key="10">
    <source>
        <dbReference type="ARBA" id="ARBA00022839"/>
    </source>
</evidence>
<evidence type="ECO:0000256" key="7">
    <source>
        <dbReference type="ARBA" id="ARBA00022722"/>
    </source>
</evidence>
<dbReference type="GO" id="GO:0008408">
    <property type="term" value="F:3'-5' exonuclease activity"/>
    <property type="evidence" value="ECO:0007669"/>
    <property type="project" value="UniProtKB-UniRule"/>
</dbReference>
<feature type="domain" description="DNA-directed DNA polymerase family A palm" evidence="21">
    <location>
        <begin position="716"/>
        <end position="923"/>
    </location>
</feature>
<dbReference type="Pfam" id="PF01367">
    <property type="entry name" value="5_3_exonuc"/>
    <property type="match status" value="1"/>
</dbReference>